<sequence>MGKKTGKPMGRPKKRQQAARPGAGRKPISFGQPMSDTTKWRRAKMIADYVKDAEILQKAHGAAARADEEVVIPIFTLRKKERPFNSVQRHSPDSAAAYYLENNYSKRRWCNLVTDSREQNAPIYPCYDYVQTAFVEGRPRGIIADNLGASVPLQNLLNTTSERAFGEVALNWPEDALQNSSLTVSWGMDSSGHHLNPHQKYTDEGVERCKKPDQSLFVTSVNVISIQGESPDGTIYEWKHPKPQSRRMVRPLRIKFEKEDDENTITEYDRVSDEVSRLNNHTFILSNGKSVNVNFRLFKTLFDGKCINAINRNKYTLRCAVCWKVTKDFGDSKADLSANEETLYFGLGLLHVVIKVFEYLLHLAYRNIPELQIWDIPEALKKYYNESQAHFKELMWKRFDCNVDLVLQGKGTSNTGKIAMRCLMQPEKLASTLNLDEKFVKNVSDSLRLFRCKQAVNYDELEKLMRAEHARHFVLYPWAKMSPSMHRFLWHGCGIGRKFPLPMIYFSEDGSEASNKYFRKDMVEHARQCDRTSRILDVFHRATDMSDPKFALMTLSKNKKKSKYNFNNNMKQYLVDR</sequence>
<name>A0ACC2NYP1_9HYME</name>
<proteinExistence type="predicted"/>
<gene>
    <name evidence="1" type="ORF">QAD02_010516</name>
</gene>
<protein>
    <submittedName>
        <fullName evidence="1">Uncharacterized protein</fullName>
    </submittedName>
</protein>
<reference evidence="1" key="1">
    <citation type="submission" date="2023-04" db="EMBL/GenBank/DDBJ databases">
        <title>A chromosome-level genome assembly of the parasitoid wasp Eretmocerus hayati.</title>
        <authorList>
            <person name="Zhong Y."/>
            <person name="Liu S."/>
            <person name="Liu Y."/>
        </authorList>
    </citation>
    <scope>NUCLEOTIDE SEQUENCE</scope>
    <source>
        <strain evidence="1">ZJU_SS_LIU_2023</strain>
    </source>
</reference>
<keyword evidence="2" id="KW-1185">Reference proteome</keyword>
<accession>A0ACC2NYP1</accession>
<dbReference type="Proteomes" id="UP001239111">
    <property type="component" value="Chromosome 2"/>
</dbReference>
<evidence type="ECO:0000313" key="1">
    <source>
        <dbReference type="EMBL" id="KAJ8674730.1"/>
    </source>
</evidence>
<dbReference type="EMBL" id="CM056742">
    <property type="protein sequence ID" value="KAJ8674730.1"/>
    <property type="molecule type" value="Genomic_DNA"/>
</dbReference>
<evidence type="ECO:0000313" key="2">
    <source>
        <dbReference type="Proteomes" id="UP001239111"/>
    </source>
</evidence>
<organism evidence="1 2">
    <name type="scientific">Eretmocerus hayati</name>
    <dbReference type="NCBI Taxonomy" id="131215"/>
    <lineage>
        <taxon>Eukaryota</taxon>
        <taxon>Metazoa</taxon>
        <taxon>Ecdysozoa</taxon>
        <taxon>Arthropoda</taxon>
        <taxon>Hexapoda</taxon>
        <taxon>Insecta</taxon>
        <taxon>Pterygota</taxon>
        <taxon>Neoptera</taxon>
        <taxon>Endopterygota</taxon>
        <taxon>Hymenoptera</taxon>
        <taxon>Apocrita</taxon>
        <taxon>Proctotrupomorpha</taxon>
        <taxon>Chalcidoidea</taxon>
        <taxon>Aphelinidae</taxon>
        <taxon>Aphelininae</taxon>
        <taxon>Eretmocerus</taxon>
    </lineage>
</organism>
<comment type="caution">
    <text evidence="1">The sequence shown here is derived from an EMBL/GenBank/DDBJ whole genome shotgun (WGS) entry which is preliminary data.</text>
</comment>